<dbReference type="Proteomes" id="UP000023152">
    <property type="component" value="Unassembled WGS sequence"/>
</dbReference>
<sequence>KKKKKKKKENMIRDCKNAVSAHGEEDVVTLSQFHLIFEDVQNDTVAAVIFRFIQPDPTKTVVSYDIVLNFLLALKKMRRNCDRELLEKSRYQMVTRREFINLITKQQKSQEEDSDEDSPEVISNTKRQKEQVRELKKQANVIFDRVQEMNTLKVTLTQIRFFMVSFFVFQL</sequence>
<feature type="non-terminal residue" evidence="2">
    <location>
        <position position="1"/>
    </location>
</feature>
<accession>X6NHD1</accession>
<dbReference type="EMBL" id="ASPP01008720">
    <property type="protein sequence ID" value="ETO25154.1"/>
    <property type="molecule type" value="Genomic_DNA"/>
</dbReference>
<gene>
    <name evidence="2" type="ORF">RFI_11988</name>
</gene>
<feature type="region of interest" description="Disordered" evidence="1">
    <location>
        <begin position="105"/>
        <end position="129"/>
    </location>
</feature>
<reference evidence="2 3" key="1">
    <citation type="journal article" date="2013" name="Curr. Biol.">
        <title>The Genome of the Foraminiferan Reticulomyxa filosa.</title>
        <authorList>
            <person name="Glockner G."/>
            <person name="Hulsmann N."/>
            <person name="Schleicher M."/>
            <person name="Noegel A.A."/>
            <person name="Eichinger L."/>
            <person name="Gallinger C."/>
            <person name="Pawlowski J."/>
            <person name="Sierra R."/>
            <person name="Euteneuer U."/>
            <person name="Pillet L."/>
            <person name="Moustafa A."/>
            <person name="Platzer M."/>
            <person name="Groth M."/>
            <person name="Szafranski K."/>
            <person name="Schliwa M."/>
        </authorList>
    </citation>
    <scope>NUCLEOTIDE SEQUENCE [LARGE SCALE GENOMIC DNA]</scope>
</reference>
<comment type="caution">
    <text evidence="2">The sequence shown here is derived from an EMBL/GenBank/DDBJ whole genome shotgun (WGS) entry which is preliminary data.</text>
</comment>
<proteinExistence type="predicted"/>
<name>X6NHD1_RETFI</name>
<keyword evidence="3" id="KW-1185">Reference proteome</keyword>
<dbReference type="AlphaFoldDB" id="X6NHD1"/>
<evidence type="ECO:0000313" key="3">
    <source>
        <dbReference type="Proteomes" id="UP000023152"/>
    </source>
</evidence>
<protein>
    <submittedName>
        <fullName evidence="2">Uncharacterized protein</fullName>
    </submittedName>
</protein>
<evidence type="ECO:0000313" key="2">
    <source>
        <dbReference type="EMBL" id="ETO25154.1"/>
    </source>
</evidence>
<organism evidence="2 3">
    <name type="scientific">Reticulomyxa filosa</name>
    <dbReference type="NCBI Taxonomy" id="46433"/>
    <lineage>
        <taxon>Eukaryota</taxon>
        <taxon>Sar</taxon>
        <taxon>Rhizaria</taxon>
        <taxon>Retaria</taxon>
        <taxon>Foraminifera</taxon>
        <taxon>Monothalamids</taxon>
        <taxon>Reticulomyxidae</taxon>
        <taxon>Reticulomyxa</taxon>
    </lineage>
</organism>
<evidence type="ECO:0000256" key="1">
    <source>
        <dbReference type="SAM" id="MobiDB-lite"/>
    </source>
</evidence>